<dbReference type="KEGG" id="hhw:NCTC503_02300"/>
<dbReference type="RefSeq" id="WP_138210841.1">
    <property type="nucleotide sequence ID" value="NZ_CBCRUQ010000002.1"/>
</dbReference>
<evidence type="ECO:0000256" key="1">
    <source>
        <dbReference type="ARBA" id="ARBA00006566"/>
    </source>
</evidence>
<dbReference type="NCBIfam" id="TIGR00131">
    <property type="entry name" value="gal_kin"/>
    <property type="match status" value="1"/>
</dbReference>
<accession>A0A4U9RRT1</accession>
<dbReference type="GO" id="GO:0005829">
    <property type="term" value="C:cytosol"/>
    <property type="evidence" value="ECO:0007669"/>
    <property type="project" value="TreeGrafter"/>
</dbReference>
<dbReference type="InterPro" id="IPR006204">
    <property type="entry name" value="GHMP_kinase_N_dom"/>
</dbReference>
<feature type="domain" description="Galactokinase N-terminal" evidence="15">
    <location>
        <begin position="9"/>
        <end position="59"/>
    </location>
</feature>
<comment type="pathway">
    <text evidence="11">Carbohydrate metabolism; galactose metabolism.</text>
</comment>
<dbReference type="UniPathway" id="UPA00214"/>
<dbReference type="PANTHER" id="PTHR10457">
    <property type="entry name" value="MEVALONATE KINASE/GALACTOKINASE"/>
    <property type="match status" value="1"/>
</dbReference>
<proteinExistence type="inferred from homology"/>
<name>A0A4U9RRT1_HATHI</name>
<keyword evidence="9 11" id="KW-0299">Galactose metabolism</keyword>
<feature type="binding site" evidence="11">
    <location>
        <position position="163"/>
    </location>
    <ligand>
        <name>Mg(2+)</name>
        <dbReference type="ChEBI" id="CHEBI:18420"/>
    </ligand>
</feature>
<comment type="subcellular location">
    <subcellularLocation>
        <location evidence="11">Cytoplasm</location>
    </subcellularLocation>
</comment>
<dbReference type="GO" id="GO:0006012">
    <property type="term" value="P:galactose metabolic process"/>
    <property type="evidence" value="ECO:0007669"/>
    <property type="project" value="UniProtKB-UniRule"/>
</dbReference>
<dbReference type="SUPFAM" id="SSF54211">
    <property type="entry name" value="Ribosomal protein S5 domain 2-like"/>
    <property type="match status" value="1"/>
</dbReference>
<protein>
    <recommendedName>
        <fullName evidence="11 12">Galactokinase</fullName>
        <ecNumber evidence="11 12">2.7.1.6</ecNumber>
    </recommendedName>
    <alternativeName>
        <fullName evidence="11">Galactose kinase</fullName>
    </alternativeName>
</protein>
<dbReference type="PROSITE" id="PS00627">
    <property type="entry name" value="GHMP_KINASES_ATP"/>
    <property type="match status" value="1"/>
</dbReference>
<keyword evidence="8 11" id="KW-0460">Magnesium</keyword>
<dbReference type="HAMAP" id="MF_00246">
    <property type="entry name" value="Galactokinase"/>
    <property type="match status" value="1"/>
</dbReference>
<dbReference type="OrthoDB" id="250531at2"/>
<reference evidence="16 17" key="1">
    <citation type="submission" date="2019-05" db="EMBL/GenBank/DDBJ databases">
        <authorList>
            <consortium name="Pathogen Informatics"/>
        </authorList>
    </citation>
    <scope>NUCLEOTIDE SEQUENCE [LARGE SCALE GENOMIC DNA]</scope>
    <source>
        <strain evidence="16 17">NCTC503</strain>
    </source>
</reference>
<dbReference type="InterPro" id="IPR022963">
    <property type="entry name" value="Galactokinase_bac"/>
</dbReference>
<evidence type="ECO:0000313" key="17">
    <source>
        <dbReference type="Proteomes" id="UP000308489"/>
    </source>
</evidence>
<evidence type="ECO:0000256" key="11">
    <source>
        <dbReference type="HAMAP-Rule" id="MF_00246"/>
    </source>
</evidence>
<evidence type="ECO:0000256" key="8">
    <source>
        <dbReference type="ARBA" id="ARBA00022842"/>
    </source>
</evidence>
<dbReference type="PROSITE" id="PS00106">
    <property type="entry name" value="GALACTOKINASE"/>
    <property type="match status" value="1"/>
</dbReference>
<feature type="binding site" evidence="11">
    <location>
        <position position="70"/>
    </location>
    <ligand>
        <name>ATP</name>
        <dbReference type="ChEBI" id="CHEBI:30616"/>
    </ligand>
</feature>
<dbReference type="SUPFAM" id="SSF55060">
    <property type="entry name" value="GHMP Kinase, C-terminal domain"/>
    <property type="match status" value="1"/>
</dbReference>
<keyword evidence="2 11" id="KW-0963">Cytoplasm</keyword>
<feature type="binding site" evidence="11">
    <location>
        <position position="130"/>
    </location>
    <ligand>
        <name>Mg(2+)</name>
        <dbReference type="ChEBI" id="CHEBI:18420"/>
    </ligand>
</feature>
<dbReference type="EC" id="2.7.1.6" evidence="11 12"/>
<keyword evidence="3 11" id="KW-0808">Transferase</keyword>
<evidence type="ECO:0000256" key="7">
    <source>
        <dbReference type="ARBA" id="ARBA00022840"/>
    </source>
</evidence>
<feature type="domain" description="GHMP kinase N-terminal" evidence="13">
    <location>
        <begin position="94"/>
        <end position="183"/>
    </location>
</feature>
<feature type="binding site" evidence="11">
    <location>
        <begin position="124"/>
        <end position="130"/>
    </location>
    <ligand>
        <name>ATP</name>
        <dbReference type="ChEBI" id="CHEBI:30616"/>
    </ligand>
</feature>
<dbReference type="InterPro" id="IPR014721">
    <property type="entry name" value="Ribsml_uS5_D2-typ_fold_subgr"/>
</dbReference>
<feature type="binding site" evidence="11">
    <location>
        <position position="225"/>
    </location>
    <ligand>
        <name>substrate</name>
    </ligand>
</feature>
<dbReference type="InterPro" id="IPR006206">
    <property type="entry name" value="Mevalonate/galactokinase"/>
</dbReference>
<dbReference type="InterPro" id="IPR020568">
    <property type="entry name" value="Ribosomal_Su5_D2-typ_SF"/>
</dbReference>
<dbReference type="PANTHER" id="PTHR10457:SF7">
    <property type="entry name" value="GALACTOKINASE-RELATED"/>
    <property type="match status" value="1"/>
</dbReference>
<evidence type="ECO:0000256" key="2">
    <source>
        <dbReference type="ARBA" id="ARBA00022490"/>
    </source>
</evidence>
<evidence type="ECO:0000259" key="14">
    <source>
        <dbReference type="Pfam" id="PF08544"/>
    </source>
</evidence>
<evidence type="ECO:0000313" key="16">
    <source>
        <dbReference type="EMBL" id="VTQ94306.1"/>
    </source>
</evidence>
<feature type="site" description="Transition state stabilizer" evidence="11">
    <location>
        <position position="30"/>
    </location>
</feature>
<dbReference type="FunFam" id="3.30.70.890:FF:000001">
    <property type="entry name" value="Galactokinase"/>
    <property type="match status" value="1"/>
</dbReference>
<dbReference type="Gene3D" id="3.30.230.10">
    <property type="match status" value="1"/>
</dbReference>
<dbReference type="AlphaFoldDB" id="A0A4U9RRT1"/>
<keyword evidence="4 11" id="KW-0479">Metal-binding</keyword>
<dbReference type="GO" id="GO:0000287">
    <property type="term" value="F:magnesium ion binding"/>
    <property type="evidence" value="ECO:0007669"/>
    <property type="project" value="UniProtKB-UniRule"/>
</dbReference>
<evidence type="ECO:0000256" key="4">
    <source>
        <dbReference type="ARBA" id="ARBA00022723"/>
    </source>
</evidence>
<keyword evidence="7 11" id="KW-0067">ATP-binding</keyword>
<dbReference type="InterPro" id="IPR006203">
    <property type="entry name" value="GHMP_knse_ATP-bd_CS"/>
</dbReference>
<comment type="function">
    <text evidence="11">Catalyzes the transfer of the gamma-phosphate of ATP to D-galactose to form alpha-D-galactose-1-phosphate (Gal-1-P).</text>
</comment>
<dbReference type="Pfam" id="PF10509">
    <property type="entry name" value="GalKase_gal_bdg"/>
    <property type="match status" value="1"/>
</dbReference>
<dbReference type="GO" id="GO:0005524">
    <property type="term" value="F:ATP binding"/>
    <property type="evidence" value="ECO:0007669"/>
    <property type="project" value="UniProtKB-UniRule"/>
</dbReference>
<organism evidence="16 17">
    <name type="scientific">Hathewaya histolytica</name>
    <name type="common">Clostridium histolyticum</name>
    <dbReference type="NCBI Taxonomy" id="1498"/>
    <lineage>
        <taxon>Bacteria</taxon>
        <taxon>Bacillati</taxon>
        <taxon>Bacillota</taxon>
        <taxon>Clostridia</taxon>
        <taxon>Eubacteriales</taxon>
        <taxon>Clostridiaceae</taxon>
        <taxon>Hathewaya</taxon>
    </lineage>
</organism>
<evidence type="ECO:0000256" key="3">
    <source>
        <dbReference type="ARBA" id="ARBA00022679"/>
    </source>
</evidence>
<dbReference type="InterPro" id="IPR036554">
    <property type="entry name" value="GHMP_kinase_C_sf"/>
</dbReference>
<dbReference type="InterPro" id="IPR000705">
    <property type="entry name" value="Galactokinase"/>
</dbReference>
<evidence type="ECO:0000256" key="12">
    <source>
        <dbReference type="NCBIfam" id="TIGR00131"/>
    </source>
</evidence>
<dbReference type="NCBIfam" id="NF003705">
    <property type="entry name" value="PRK05322.1"/>
    <property type="match status" value="1"/>
</dbReference>
<dbReference type="GO" id="GO:0004335">
    <property type="term" value="F:galactokinase activity"/>
    <property type="evidence" value="ECO:0007669"/>
    <property type="project" value="UniProtKB-UniRule"/>
</dbReference>
<dbReference type="PRINTS" id="PR00473">
    <property type="entry name" value="GALCTOKINASE"/>
</dbReference>
<sequence>MELINLNKSFNEIYGVNFKNEIFCFHSPGRVNLIGEHIDYNGGLVFPCALDLGIYGLVRQNNSNRINLASTNFDLKVSLDIDNIMYEKKDGWANYCKGVLKVMKDRGFTIKGMDILVSGDIPNGAGLSSSASLEVLIGHIVNDLFNDCKIPMVDIVRLCQKAENEFVGVNCGIMDQFAVGMGKMNKAILLDCNTLEYKYADLDLKDYTLVLMNTNKRRALNESKYNERRAECDEAVNTIKMKRDITNLCEISKEEFIEYKKLLKKDIIRNRAEHVIHENQRVKDAYRALIEGDLKEFGDLLVESHKSLKNLYEVTGLELDTIVEEALKVKECIGARMTGAGFGGCAIAIVKKEAVNDFITKVRIGYRETIGHEPSFYLSGIGGGTRKLS</sequence>
<feature type="domain" description="GHMP kinase C-terminal" evidence="14">
    <location>
        <begin position="287"/>
        <end position="366"/>
    </location>
</feature>
<keyword evidence="5 11" id="KW-0547">Nucleotide-binding</keyword>
<keyword evidence="10 11" id="KW-0119">Carbohydrate metabolism</keyword>
<evidence type="ECO:0000259" key="13">
    <source>
        <dbReference type="Pfam" id="PF00288"/>
    </source>
</evidence>
<dbReference type="Pfam" id="PF00288">
    <property type="entry name" value="GHMP_kinases_N"/>
    <property type="match status" value="1"/>
</dbReference>
<comment type="catalytic activity">
    <reaction evidence="11">
        <text>alpha-D-galactose + ATP = alpha-D-galactose 1-phosphate + ADP + H(+)</text>
        <dbReference type="Rhea" id="RHEA:13553"/>
        <dbReference type="ChEBI" id="CHEBI:15378"/>
        <dbReference type="ChEBI" id="CHEBI:28061"/>
        <dbReference type="ChEBI" id="CHEBI:30616"/>
        <dbReference type="ChEBI" id="CHEBI:58336"/>
        <dbReference type="ChEBI" id="CHEBI:456216"/>
        <dbReference type="EC" id="2.7.1.6"/>
    </reaction>
</comment>
<feature type="binding site" evidence="11">
    <location>
        <begin position="36"/>
        <end position="39"/>
    </location>
    <ligand>
        <name>substrate</name>
    </ligand>
</feature>
<dbReference type="Proteomes" id="UP000308489">
    <property type="component" value="Chromosome 1"/>
</dbReference>
<evidence type="ECO:0000256" key="10">
    <source>
        <dbReference type="ARBA" id="ARBA00023277"/>
    </source>
</evidence>
<evidence type="ECO:0000256" key="9">
    <source>
        <dbReference type="ARBA" id="ARBA00023144"/>
    </source>
</evidence>
<gene>
    <name evidence="11 16" type="primary">galK</name>
    <name evidence="16" type="ORF">NCTC503_02300</name>
</gene>
<keyword evidence="6 11" id="KW-0418">Kinase</keyword>
<keyword evidence="17" id="KW-1185">Reference proteome</keyword>
<evidence type="ECO:0000256" key="6">
    <source>
        <dbReference type="ARBA" id="ARBA00022777"/>
    </source>
</evidence>
<evidence type="ECO:0000259" key="15">
    <source>
        <dbReference type="Pfam" id="PF10509"/>
    </source>
</evidence>
<dbReference type="InterPro" id="IPR013750">
    <property type="entry name" value="GHMP_kinase_C_dom"/>
</dbReference>
<dbReference type="Pfam" id="PF08544">
    <property type="entry name" value="GHMP_kinases_C"/>
    <property type="match status" value="1"/>
</dbReference>
<feature type="active site" description="Proton acceptor" evidence="11">
    <location>
        <position position="175"/>
    </location>
</feature>
<dbReference type="PRINTS" id="PR00959">
    <property type="entry name" value="MEVGALKINASE"/>
</dbReference>
<evidence type="ECO:0000256" key="5">
    <source>
        <dbReference type="ARBA" id="ARBA00022741"/>
    </source>
</evidence>
<dbReference type="InterPro" id="IPR019539">
    <property type="entry name" value="GalKase_N"/>
</dbReference>
<dbReference type="EMBL" id="LR590481">
    <property type="protein sequence ID" value="VTQ94306.1"/>
    <property type="molecule type" value="Genomic_DNA"/>
</dbReference>
<dbReference type="Gene3D" id="3.30.70.890">
    <property type="entry name" value="GHMP kinase, C-terminal domain"/>
    <property type="match status" value="1"/>
</dbReference>
<dbReference type="InterPro" id="IPR019741">
    <property type="entry name" value="Galactokinase_CS"/>
</dbReference>
<dbReference type="FunFam" id="3.30.230.10:FF:000017">
    <property type="entry name" value="Galactokinase"/>
    <property type="match status" value="1"/>
</dbReference>
<comment type="similarity">
    <text evidence="1 11">Belongs to the GHMP kinase family. GalK subfamily.</text>
</comment>
<dbReference type="PIRSF" id="PIRSF000530">
    <property type="entry name" value="Galactokinase"/>
    <property type="match status" value="1"/>
</dbReference>